<dbReference type="GO" id="GO:0005886">
    <property type="term" value="C:plasma membrane"/>
    <property type="evidence" value="ECO:0007669"/>
    <property type="project" value="Ensembl"/>
</dbReference>
<dbReference type="GO" id="GO:0070938">
    <property type="term" value="C:contractile ring"/>
    <property type="evidence" value="ECO:0007669"/>
    <property type="project" value="Ensembl"/>
</dbReference>
<dbReference type="GO" id="GO:0005737">
    <property type="term" value="C:cytoplasm"/>
    <property type="evidence" value="ECO:0007669"/>
    <property type="project" value="TreeGrafter"/>
</dbReference>
<protein>
    <submittedName>
        <fullName evidence="1">Protein regulator of cytokinesis 1</fullName>
    </submittedName>
</protein>
<dbReference type="GeneTree" id="ENSGT00390000009453"/>
<sequence>MRRNGYSEVLAAESVACLNKALGHLRDIWEEIGIPEEQRLQRTEVVKKHIKGLLDMMVAEEENLKERLLKSIAMCRKELDTLCKELQLDPFKEEEESTILQLEKDLRTRLEVMLKQKRERKQELKTLQERDQDLCDLLCMTPYSIDSNSVPSLEELDCFRRHLAALAAEKECRREEFISVKRQIILCMEELDHVPDTSFERDVVCEDEDAFCLSTENIAALKELLQQLETRRALNEAVCSELRSRIVELWDRLKVPVEEREAFATYMTGSKAKTRKAVRKPCPA</sequence>
<dbReference type="GO" id="GO:0005654">
    <property type="term" value="C:nucleoplasm"/>
    <property type="evidence" value="ECO:0007669"/>
    <property type="project" value="Ensembl"/>
</dbReference>
<name>A0A8C0GUY8_CHEAB</name>
<proteinExistence type="predicted"/>
<dbReference type="GO" id="GO:0019894">
    <property type="term" value="F:kinesin binding"/>
    <property type="evidence" value="ECO:0007669"/>
    <property type="project" value="Ensembl"/>
</dbReference>
<dbReference type="Proteomes" id="UP000694404">
    <property type="component" value="Unplaced"/>
</dbReference>
<dbReference type="GO" id="GO:0032465">
    <property type="term" value="P:regulation of cytokinesis"/>
    <property type="evidence" value="ECO:0007669"/>
    <property type="project" value="Ensembl"/>
</dbReference>
<dbReference type="PANTHER" id="PTHR19321">
    <property type="entry name" value="PROTEIN REGULATOR OF CYTOKINESIS 1 PRC1-RELATED"/>
    <property type="match status" value="1"/>
</dbReference>
<organism evidence="1 2">
    <name type="scientific">Chelonoidis abingdonii</name>
    <name type="common">Abingdon island giant tortoise</name>
    <name type="synonym">Testudo abingdonii</name>
    <dbReference type="NCBI Taxonomy" id="106734"/>
    <lineage>
        <taxon>Eukaryota</taxon>
        <taxon>Metazoa</taxon>
        <taxon>Chordata</taxon>
        <taxon>Craniata</taxon>
        <taxon>Vertebrata</taxon>
        <taxon>Euteleostomi</taxon>
        <taxon>Archelosauria</taxon>
        <taxon>Testudinata</taxon>
        <taxon>Testudines</taxon>
        <taxon>Cryptodira</taxon>
        <taxon>Durocryptodira</taxon>
        <taxon>Testudinoidea</taxon>
        <taxon>Testudinidae</taxon>
        <taxon>Chelonoidis</taxon>
    </lineage>
</organism>
<dbReference type="GO" id="GO:0019901">
    <property type="term" value="F:protein kinase binding"/>
    <property type="evidence" value="ECO:0007669"/>
    <property type="project" value="Ensembl"/>
</dbReference>
<dbReference type="PANTHER" id="PTHR19321:SF1">
    <property type="entry name" value="PROTEIN REGULATOR OF CYTOKINESIS 1"/>
    <property type="match status" value="1"/>
</dbReference>
<reference evidence="1" key="1">
    <citation type="submission" date="2025-08" db="UniProtKB">
        <authorList>
            <consortium name="Ensembl"/>
        </authorList>
    </citation>
    <scope>IDENTIFICATION</scope>
</reference>
<dbReference type="Ensembl" id="ENSCABT00000014809.1">
    <property type="protein sequence ID" value="ENSCABP00000013496.1"/>
    <property type="gene ID" value="ENSCABG00000010123.1"/>
</dbReference>
<dbReference type="GO" id="GO:0030496">
    <property type="term" value="C:midbody"/>
    <property type="evidence" value="ECO:0007669"/>
    <property type="project" value="Ensembl"/>
</dbReference>
<dbReference type="AlphaFoldDB" id="A0A8C0GUY8"/>
<dbReference type="InterPro" id="IPR007145">
    <property type="entry name" value="MAP65_Ase1_PRC1"/>
</dbReference>
<evidence type="ECO:0000313" key="1">
    <source>
        <dbReference type="Ensembl" id="ENSCABP00000013496.1"/>
    </source>
</evidence>
<dbReference type="GO" id="GO:0008284">
    <property type="term" value="P:positive regulation of cell population proliferation"/>
    <property type="evidence" value="ECO:0007669"/>
    <property type="project" value="Ensembl"/>
</dbReference>
<dbReference type="GO" id="GO:1990023">
    <property type="term" value="C:mitotic spindle midzone"/>
    <property type="evidence" value="ECO:0007669"/>
    <property type="project" value="TreeGrafter"/>
</dbReference>
<keyword evidence="2" id="KW-1185">Reference proteome</keyword>
<dbReference type="GO" id="GO:0045171">
    <property type="term" value="C:intercellular bridge"/>
    <property type="evidence" value="ECO:0007669"/>
    <property type="project" value="Ensembl"/>
</dbReference>
<dbReference type="GO" id="GO:0008017">
    <property type="term" value="F:microtubule binding"/>
    <property type="evidence" value="ECO:0007669"/>
    <property type="project" value="InterPro"/>
</dbReference>
<reference evidence="1" key="2">
    <citation type="submission" date="2025-09" db="UniProtKB">
        <authorList>
            <consortium name="Ensembl"/>
        </authorList>
    </citation>
    <scope>IDENTIFICATION</scope>
</reference>
<dbReference type="GO" id="GO:0051256">
    <property type="term" value="P:mitotic spindle midzone assembly"/>
    <property type="evidence" value="ECO:0007669"/>
    <property type="project" value="TreeGrafter"/>
</dbReference>
<evidence type="ECO:0000313" key="2">
    <source>
        <dbReference type="Proteomes" id="UP000694404"/>
    </source>
</evidence>
<dbReference type="Pfam" id="PF03999">
    <property type="entry name" value="MAP65_ASE1"/>
    <property type="match status" value="1"/>
</dbReference>
<accession>A0A8C0GUY8</accession>
<dbReference type="OMA" id="ERRLCTH"/>
<gene>
    <name evidence="1" type="primary">PRC1</name>
</gene>